<evidence type="ECO:0000256" key="6">
    <source>
        <dbReference type="ARBA" id="ARBA00023136"/>
    </source>
</evidence>
<keyword evidence="6 7" id="KW-0472">Membrane</keyword>
<keyword evidence="2" id="KW-0813">Transport</keyword>
<reference evidence="9" key="2">
    <citation type="submission" date="2008-12" db="EMBL/GenBank/DDBJ databases">
        <title>Improved gene annotation of the rice (Oryza sativa) genomes.</title>
        <authorList>
            <person name="Wang J."/>
            <person name="Li R."/>
            <person name="Fan W."/>
            <person name="Huang Q."/>
            <person name="Zhang J."/>
            <person name="Zhou Y."/>
            <person name="Hu Y."/>
            <person name="Zi S."/>
            <person name="Li J."/>
            <person name="Ni P."/>
            <person name="Zheng H."/>
            <person name="Zhang Y."/>
            <person name="Zhao M."/>
            <person name="Hao Q."/>
            <person name="McDermott J."/>
            <person name="Samudrala R."/>
            <person name="Kristiansen K."/>
            <person name="Wong G.K.-S."/>
        </authorList>
    </citation>
    <scope>NUCLEOTIDE SEQUENCE</scope>
</reference>
<keyword evidence="4" id="KW-0029">Amino-acid transport</keyword>
<evidence type="ECO:0000256" key="5">
    <source>
        <dbReference type="ARBA" id="ARBA00022989"/>
    </source>
</evidence>
<organism evidence="9">
    <name type="scientific">Oryza sativa subsp. japonica</name>
    <name type="common">Rice</name>
    <dbReference type="NCBI Taxonomy" id="39947"/>
    <lineage>
        <taxon>Eukaryota</taxon>
        <taxon>Viridiplantae</taxon>
        <taxon>Streptophyta</taxon>
        <taxon>Embryophyta</taxon>
        <taxon>Tracheophyta</taxon>
        <taxon>Spermatophyta</taxon>
        <taxon>Magnoliopsida</taxon>
        <taxon>Liliopsida</taxon>
        <taxon>Poales</taxon>
        <taxon>Poaceae</taxon>
        <taxon>BOP clade</taxon>
        <taxon>Oryzoideae</taxon>
        <taxon>Oryzeae</taxon>
        <taxon>Oryzinae</taxon>
        <taxon>Oryza</taxon>
        <taxon>Oryza sativa</taxon>
    </lineage>
</organism>
<evidence type="ECO:0000313" key="9">
    <source>
        <dbReference type="EMBL" id="EAZ24266.1"/>
    </source>
</evidence>
<reference evidence="9" key="1">
    <citation type="journal article" date="2005" name="PLoS Biol.">
        <title>The genomes of Oryza sativa: a history of duplications.</title>
        <authorList>
            <person name="Yu J."/>
            <person name="Wang J."/>
            <person name="Lin W."/>
            <person name="Li S."/>
            <person name="Li H."/>
            <person name="Zhou J."/>
            <person name="Ni P."/>
            <person name="Dong W."/>
            <person name="Hu S."/>
            <person name="Zeng C."/>
            <person name="Zhang J."/>
            <person name="Zhang Y."/>
            <person name="Li R."/>
            <person name="Xu Z."/>
            <person name="Li S."/>
            <person name="Li X."/>
            <person name="Zheng H."/>
            <person name="Cong L."/>
            <person name="Lin L."/>
            <person name="Yin J."/>
            <person name="Geng J."/>
            <person name="Li G."/>
            <person name="Shi J."/>
            <person name="Liu J."/>
            <person name="Lv H."/>
            <person name="Li J."/>
            <person name="Wang J."/>
            <person name="Deng Y."/>
            <person name="Ran L."/>
            <person name="Shi X."/>
            <person name="Wang X."/>
            <person name="Wu Q."/>
            <person name="Li C."/>
            <person name="Ren X."/>
            <person name="Wang J."/>
            <person name="Wang X."/>
            <person name="Li D."/>
            <person name="Liu D."/>
            <person name="Zhang X."/>
            <person name="Ji Z."/>
            <person name="Zhao W."/>
            <person name="Sun Y."/>
            <person name="Zhang Z."/>
            <person name="Bao J."/>
            <person name="Han Y."/>
            <person name="Dong L."/>
            <person name="Ji J."/>
            <person name="Chen P."/>
            <person name="Wu S."/>
            <person name="Liu J."/>
            <person name="Xiao Y."/>
            <person name="Bu D."/>
            <person name="Tan J."/>
            <person name="Yang L."/>
            <person name="Ye C."/>
            <person name="Zhang J."/>
            <person name="Xu J."/>
            <person name="Zhou Y."/>
            <person name="Yu Y."/>
            <person name="Zhang B."/>
            <person name="Zhuang S."/>
            <person name="Wei H."/>
            <person name="Liu B."/>
            <person name="Lei M."/>
            <person name="Yu H."/>
            <person name="Li Y."/>
            <person name="Xu H."/>
            <person name="Wei S."/>
            <person name="He X."/>
            <person name="Fang L."/>
            <person name="Zhang Z."/>
            <person name="Zhang Y."/>
            <person name="Huang X."/>
            <person name="Su Z."/>
            <person name="Tong W."/>
            <person name="Li J."/>
            <person name="Tong Z."/>
            <person name="Li S."/>
            <person name="Ye J."/>
            <person name="Wang L."/>
            <person name="Fang L."/>
            <person name="Lei T."/>
            <person name="Chen C."/>
            <person name="Chen H."/>
            <person name="Xu Z."/>
            <person name="Li H."/>
            <person name="Huang H."/>
            <person name="Zhang F."/>
            <person name="Xu H."/>
            <person name="Li N."/>
            <person name="Zhao C."/>
            <person name="Li S."/>
            <person name="Dong L."/>
            <person name="Huang Y."/>
            <person name="Li L."/>
            <person name="Xi Y."/>
            <person name="Qi Q."/>
            <person name="Li W."/>
            <person name="Zhang B."/>
            <person name="Hu W."/>
            <person name="Zhang Y."/>
            <person name="Tian X."/>
            <person name="Jiao Y."/>
            <person name="Liang X."/>
            <person name="Jin J."/>
            <person name="Gao L."/>
            <person name="Zheng W."/>
            <person name="Hao B."/>
            <person name="Liu S."/>
            <person name="Wang W."/>
            <person name="Yuan L."/>
            <person name="Cao M."/>
            <person name="McDermott J."/>
            <person name="Samudrala R."/>
            <person name="Wang J."/>
            <person name="Wong G.K."/>
            <person name="Yang H."/>
        </authorList>
    </citation>
    <scope>NUCLEOTIDE SEQUENCE [LARGE SCALE GENOMIC DNA]</scope>
</reference>
<feature type="transmembrane region" description="Helical" evidence="7">
    <location>
        <begin position="142"/>
        <end position="161"/>
    </location>
</feature>
<evidence type="ECO:0000259" key="8">
    <source>
        <dbReference type="Pfam" id="PF01490"/>
    </source>
</evidence>
<dbReference type="InterPro" id="IPR013057">
    <property type="entry name" value="AA_transpt_TM"/>
</dbReference>
<gene>
    <name evidence="9" type="ORF">OsJ_08016</name>
</gene>
<keyword evidence="5 7" id="KW-1133">Transmembrane helix</keyword>
<dbReference type="EMBL" id="CM000139">
    <property type="protein sequence ID" value="EAZ24266.1"/>
    <property type="molecule type" value="Genomic_DNA"/>
</dbReference>
<protein>
    <recommendedName>
        <fullName evidence="8">Amino acid transporter transmembrane domain-containing protein</fullName>
    </recommendedName>
</protein>
<feature type="transmembrane region" description="Helical" evidence="7">
    <location>
        <begin position="167"/>
        <end position="192"/>
    </location>
</feature>
<evidence type="ECO:0000256" key="1">
    <source>
        <dbReference type="ARBA" id="ARBA00004651"/>
    </source>
</evidence>
<evidence type="ECO:0000256" key="4">
    <source>
        <dbReference type="ARBA" id="ARBA00022970"/>
    </source>
</evidence>
<dbReference type="GO" id="GO:0006865">
    <property type="term" value="P:amino acid transport"/>
    <property type="evidence" value="ECO:0007669"/>
    <property type="project" value="UniProtKB-KW"/>
</dbReference>
<feature type="domain" description="Amino acid transporter transmembrane" evidence="8">
    <location>
        <begin position="91"/>
        <end position="193"/>
    </location>
</feature>
<dbReference type="Pfam" id="PF01490">
    <property type="entry name" value="Aa_trans"/>
    <property type="match status" value="1"/>
</dbReference>
<dbReference type="GO" id="GO:0005886">
    <property type="term" value="C:plasma membrane"/>
    <property type="evidence" value="ECO:0007669"/>
    <property type="project" value="UniProtKB-SubCell"/>
</dbReference>
<sequence>MSTWCRTSRRTTSPTRCDTDALVMRSAAITGHALLRPCLVPHRRAARLVIPIAVASAISVDSEGRCQRAEAVPRANGGIHGSLTDIIIGVGVSSTQKVWHSLQAFSDITFAYSFSNILIEIQDTIKAPPPLEAKVMKSATRLSVVTTTVFYMLCGCMGYALPDNLLMGFGFTIVVHLVGAYQVFVQPIFVFVER</sequence>
<keyword evidence="3 7" id="KW-0812">Transmembrane</keyword>
<name>A3AAC7_ORYSJ</name>
<dbReference type="PANTHER" id="PTHR48017">
    <property type="entry name" value="OS05G0424000 PROTEIN-RELATED"/>
    <property type="match status" value="1"/>
</dbReference>
<evidence type="ECO:0000256" key="3">
    <source>
        <dbReference type="ARBA" id="ARBA00022692"/>
    </source>
</evidence>
<proteinExistence type="predicted"/>
<evidence type="ECO:0000256" key="7">
    <source>
        <dbReference type="SAM" id="Phobius"/>
    </source>
</evidence>
<dbReference type="AlphaFoldDB" id="A3AAC7"/>
<accession>A3AAC7</accession>
<dbReference type="Proteomes" id="UP000007752">
    <property type="component" value="Chromosome 2"/>
</dbReference>
<comment type="subcellular location">
    <subcellularLocation>
        <location evidence="1">Cell membrane</location>
        <topology evidence="1">Multi-pass membrane protein</topology>
    </subcellularLocation>
</comment>
<evidence type="ECO:0000256" key="2">
    <source>
        <dbReference type="ARBA" id="ARBA00022448"/>
    </source>
</evidence>